<reference evidence="10" key="1">
    <citation type="submission" date="2021-01" db="EMBL/GenBank/DDBJ databases">
        <authorList>
            <person name="Kaushik A."/>
        </authorList>
    </citation>
    <scope>NUCLEOTIDE SEQUENCE</scope>
    <source>
        <strain evidence="10">AG3-1AP</strain>
    </source>
</reference>
<dbReference type="AlphaFoldDB" id="A0A8H2X6J7"/>
<dbReference type="SUPFAM" id="SSF47954">
    <property type="entry name" value="Cyclin-like"/>
    <property type="match status" value="1"/>
</dbReference>
<evidence type="ECO:0000256" key="6">
    <source>
        <dbReference type="ARBA" id="ARBA00023015"/>
    </source>
</evidence>
<dbReference type="PANTHER" id="PTHR11618">
    <property type="entry name" value="TRANSCRIPTION INITIATION FACTOR IIB-RELATED"/>
    <property type="match status" value="1"/>
</dbReference>
<dbReference type="OrthoDB" id="2527864at2759"/>
<dbReference type="GO" id="GO:0070897">
    <property type="term" value="P:transcription preinitiation complex assembly"/>
    <property type="evidence" value="ECO:0007669"/>
    <property type="project" value="InterPro"/>
</dbReference>
<dbReference type="InterPro" id="IPR000812">
    <property type="entry name" value="TFIIB"/>
</dbReference>
<sequence>MSCPACGSHALHFDDEVLCLLCTSCGNVVESNQSALDFSMITEKGTGTNFGMGRTLHNQSSTLVARSGRYLSGDTKEARWMKNLEATKSFLAAVARNMRQSPCTERAQYIMEQAMRKGKFRWGQGAERIAGASICIALRESGRAESTREVAVHIQCRQDYLARTYRRVATLLGIKIEPMDPALLVSHIWNHIQECLTTSTSPSFPTELSNFLSDLTSLSQTIIDLAQQLSNLTLRVSLTQGRQASLVACALLMVSLAGVAGKPVPKPRVLASVLGERFGGAARSISDRVREIERLIEDWRHELPWADTDLPINARKRTIKIASWIKDVINFKDALWFKQIEAVAHAHYSPSVESEFESDEDDTSSRTGSYCTAGSKRSNGTQSTSGSKRPCLDRGYHDSGRPRAYVVEHSRRRPSPQTTILASLLNPFSFSPTSTLLAPDFAQEISQNKNNIADEDLFEEGELEGFIRSENDVNALRALWEEEGRFEGVPECTDEPQEVPSETVSMRSILDSFDPDVEEVIGSWRDASPMGFNDNVSYFYDD</sequence>
<dbReference type="Proteomes" id="UP000663831">
    <property type="component" value="Unassembled WGS sequence"/>
</dbReference>
<dbReference type="GO" id="GO:0000995">
    <property type="term" value="F:RNA polymerase III general transcription initiation factor activity"/>
    <property type="evidence" value="ECO:0007669"/>
    <property type="project" value="TreeGrafter"/>
</dbReference>
<evidence type="ECO:0000256" key="9">
    <source>
        <dbReference type="SAM" id="MobiDB-lite"/>
    </source>
</evidence>
<dbReference type="CDD" id="cd00043">
    <property type="entry name" value="CYCLIN_SF"/>
    <property type="match status" value="1"/>
</dbReference>
<evidence type="ECO:0000256" key="3">
    <source>
        <dbReference type="ARBA" id="ARBA00022723"/>
    </source>
</evidence>
<comment type="subcellular location">
    <subcellularLocation>
        <location evidence="1">Nucleus</location>
    </subcellularLocation>
</comment>
<protein>
    <recommendedName>
        <fullName evidence="12">Transcription initiation factor IIB</fullName>
    </recommendedName>
</protein>
<evidence type="ECO:0000256" key="8">
    <source>
        <dbReference type="ARBA" id="ARBA00023242"/>
    </source>
</evidence>
<dbReference type="GO" id="GO:0000126">
    <property type="term" value="C:transcription factor TFIIIB complex"/>
    <property type="evidence" value="ECO:0007669"/>
    <property type="project" value="TreeGrafter"/>
</dbReference>
<feature type="compositionally biased region" description="Basic and acidic residues" evidence="9">
    <location>
        <begin position="390"/>
        <end position="399"/>
    </location>
</feature>
<feature type="region of interest" description="Disordered" evidence="9">
    <location>
        <begin position="351"/>
        <end position="399"/>
    </location>
</feature>
<dbReference type="Gene3D" id="1.10.472.170">
    <property type="match status" value="1"/>
</dbReference>
<name>A0A8H2X6J7_9AGAM</name>
<comment type="caution">
    <text evidence="10">The sequence shown here is derived from an EMBL/GenBank/DDBJ whole genome shotgun (WGS) entry which is preliminary data.</text>
</comment>
<accession>A0A8H2X6J7</accession>
<dbReference type="GO" id="GO:0097550">
    <property type="term" value="C:transcription preinitiation complex"/>
    <property type="evidence" value="ECO:0007669"/>
    <property type="project" value="TreeGrafter"/>
</dbReference>
<dbReference type="GO" id="GO:0001006">
    <property type="term" value="F:RNA polymerase III type 3 promoter sequence-specific DNA binding"/>
    <property type="evidence" value="ECO:0007669"/>
    <property type="project" value="TreeGrafter"/>
</dbReference>
<evidence type="ECO:0000256" key="7">
    <source>
        <dbReference type="ARBA" id="ARBA00023163"/>
    </source>
</evidence>
<organism evidence="10 11">
    <name type="scientific">Rhizoctonia solani</name>
    <dbReference type="NCBI Taxonomy" id="456999"/>
    <lineage>
        <taxon>Eukaryota</taxon>
        <taxon>Fungi</taxon>
        <taxon>Dikarya</taxon>
        <taxon>Basidiomycota</taxon>
        <taxon>Agaricomycotina</taxon>
        <taxon>Agaricomycetes</taxon>
        <taxon>Cantharellales</taxon>
        <taxon>Ceratobasidiaceae</taxon>
        <taxon>Rhizoctonia</taxon>
    </lineage>
</organism>
<evidence type="ECO:0000256" key="1">
    <source>
        <dbReference type="ARBA" id="ARBA00004123"/>
    </source>
</evidence>
<evidence type="ECO:0000313" key="11">
    <source>
        <dbReference type="Proteomes" id="UP000663831"/>
    </source>
</evidence>
<keyword evidence="5" id="KW-0862">Zinc</keyword>
<dbReference type="EMBL" id="CAJMWV010000840">
    <property type="protein sequence ID" value="CAE6417435.1"/>
    <property type="molecule type" value="Genomic_DNA"/>
</dbReference>
<keyword evidence="8" id="KW-0539">Nucleus</keyword>
<evidence type="ECO:0008006" key="12">
    <source>
        <dbReference type="Google" id="ProtNLM"/>
    </source>
</evidence>
<keyword evidence="6" id="KW-0805">Transcription regulation</keyword>
<evidence type="ECO:0000256" key="5">
    <source>
        <dbReference type="ARBA" id="ARBA00022833"/>
    </source>
</evidence>
<keyword evidence="7" id="KW-0804">Transcription</keyword>
<gene>
    <name evidence="10" type="ORF">RDB_LOCUS28679</name>
</gene>
<keyword evidence="4" id="KW-0863">Zinc-finger</keyword>
<keyword evidence="3" id="KW-0479">Metal-binding</keyword>
<feature type="compositionally biased region" description="Polar residues" evidence="9">
    <location>
        <begin position="366"/>
        <end position="387"/>
    </location>
</feature>
<comment type="similarity">
    <text evidence="2">Belongs to the TFIIB family.</text>
</comment>
<dbReference type="PANTHER" id="PTHR11618:SF4">
    <property type="entry name" value="TRANSCRIPTION FACTOR IIIB 90 KDA SUBUNIT"/>
    <property type="match status" value="1"/>
</dbReference>
<evidence type="ECO:0000256" key="4">
    <source>
        <dbReference type="ARBA" id="ARBA00022771"/>
    </source>
</evidence>
<dbReference type="GO" id="GO:0008270">
    <property type="term" value="F:zinc ion binding"/>
    <property type="evidence" value="ECO:0007669"/>
    <property type="project" value="UniProtKB-KW"/>
</dbReference>
<dbReference type="InterPro" id="IPR036915">
    <property type="entry name" value="Cyclin-like_sf"/>
</dbReference>
<evidence type="ECO:0000256" key="2">
    <source>
        <dbReference type="ARBA" id="ARBA00010857"/>
    </source>
</evidence>
<proteinExistence type="inferred from homology"/>
<dbReference type="GO" id="GO:0005634">
    <property type="term" value="C:nucleus"/>
    <property type="evidence" value="ECO:0007669"/>
    <property type="project" value="UniProtKB-SubCell"/>
</dbReference>
<evidence type="ECO:0000313" key="10">
    <source>
        <dbReference type="EMBL" id="CAE6417435.1"/>
    </source>
</evidence>